<comment type="caution">
    <text evidence="8">The sequence shown here is derived from an EMBL/GenBank/DDBJ whole genome shotgun (WGS) entry which is preliminary data.</text>
</comment>
<dbReference type="InterPro" id="IPR017937">
    <property type="entry name" value="Thioredoxin_CS"/>
</dbReference>
<comment type="similarity">
    <text evidence="5">Belongs to the thioredoxin family. Plant H-type subfamily.</text>
</comment>
<evidence type="ECO:0000256" key="5">
    <source>
        <dbReference type="ARBA" id="ARBA00038353"/>
    </source>
</evidence>
<dbReference type="PRINTS" id="PR00421">
    <property type="entry name" value="THIOREDOXIN"/>
</dbReference>
<dbReference type="PROSITE" id="PS51352">
    <property type="entry name" value="THIOREDOXIN_2"/>
    <property type="match status" value="1"/>
</dbReference>
<name>A0A835SD20_VANPL</name>
<evidence type="ECO:0000256" key="2">
    <source>
        <dbReference type="ARBA" id="ARBA00022982"/>
    </source>
</evidence>
<dbReference type="Gene3D" id="3.40.30.10">
    <property type="entry name" value="Glutaredoxin"/>
    <property type="match status" value="1"/>
</dbReference>
<dbReference type="PROSITE" id="PS00194">
    <property type="entry name" value="THIOREDOXIN_1"/>
    <property type="match status" value="1"/>
</dbReference>
<evidence type="ECO:0000256" key="6">
    <source>
        <dbReference type="ARBA" id="ARBA00078030"/>
    </source>
</evidence>
<keyword evidence="1" id="KW-0813">Transport</keyword>
<evidence type="ECO:0000313" key="8">
    <source>
        <dbReference type="EMBL" id="KAG0501452.1"/>
    </source>
</evidence>
<dbReference type="CDD" id="cd02947">
    <property type="entry name" value="TRX_family"/>
    <property type="match status" value="1"/>
</dbReference>
<dbReference type="InterPro" id="IPR013766">
    <property type="entry name" value="Thioredoxin_domain"/>
</dbReference>
<evidence type="ECO:0000259" key="7">
    <source>
        <dbReference type="PROSITE" id="PS51352"/>
    </source>
</evidence>
<sequence length="114" mass="12685">MAGEGTVIGCHTVDQWNQQLQIAIETKKLAVVDFTATWCGPCRVIAPIFADLAKKFPSVIFLKVDVDEMKSIARDWAIEAMPTFIFLKDGTIVDKIVGANKDDLPKKIELHLNK</sequence>
<reference evidence="8 9" key="1">
    <citation type="journal article" date="2020" name="Nat. Food">
        <title>A phased Vanilla planifolia genome enables genetic improvement of flavour and production.</title>
        <authorList>
            <person name="Hasing T."/>
            <person name="Tang H."/>
            <person name="Brym M."/>
            <person name="Khazi F."/>
            <person name="Huang T."/>
            <person name="Chambers A.H."/>
        </authorList>
    </citation>
    <scope>NUCLEOTIDE SEQUENCE [LARGE SCALE GENOMIC DNA]</scope>
    <source>
        <tissue evidence="8">Leaf</tissue>
    </source>
</reference>
<dbReference type="InterPro" id="IPR036249">
    <property type="entry name" value="Thioredoxin-like_sf"/>
</dbReference>
<keyword evidence="4" id="KW-0676">Redox-active center</keyword>
<dbReference type="PANTHER" id="PTHR10438">
    <property type="entry name" value="THIOREDOXIN"/>
    <property type="match status" value="1"/>
</dbReference>
<dbReference type="Pfam" id="PF00085">
    <property type="entry name" value="Thioredoxin"/>
    <property type="match status" value="1"/>
</dbReference>
<evidence type="ECO:0000256" key="3">
    <source>
        <dbReference type="ARBA" id="ARBA00023157"/>
    </source>
</evidence>
<dbReference type="AlphaFoldDB" id="A0A835SD20"/>
<protein>
    <recommendedName>
        <fullName evidence="6">Phloem sap 13 kDa protein 1</fullName>
    </recommendedName>
</protein>
<dbReference type="PANTHER" id="PTHR10438:SF425">
    <property type="entry name" value="THIOREDOXIN H1"/>
    <property type="match status" value="1"/>
</dbReference>
<dbReference type="EMBL" id="JADCNM010000001">
    <property type="protein sequence ID" value="KAG0501452.1"/>
    <property type="molecule type" value="Genomic_DNA"/>
</dbReference>
<accession>A0A835SD20</accession>
<dbReference type="SUPFAM" id="SSF52833">
    <property type="entry name" value="Thioredoxin-like"/>
    <property type="match status" value="1"/>
</dbReference>
<dbReference type="InterPro" id="IPR050620">
    <property type="entry name" value="Thioredoxin_H-type-like"/>
</dbReference>
<proteinExistence type="inferred from homology"/>
<keyword evidence="2" id="KW-0249">Electron transport</keyword>
<feature type="domain" description="Thioredoxin" evidence="7">
    <location>
        <begin position="1"/>
        <end position="113"/>
    </location>
</feature>
<evidence type="ECO:0000313" key="9">
    <source>
        <dbReference type="Proteomes" id="UP000639772"/>
    </source>
</evidence>
<gene>
    <name evidence="8" type="ORF">HPP92_001524</name>
</gene>
<dbReference type="OrthoDB" id="10263751at2759"/>
<organism evidence="8 9">
    <name type="scientific">Vanilla planifolia</name>
    <name type="common">Vanilla</name>
    <dbReference type="NCBI Taxonomy" id="51239"/>
    <lineage>
        <taxon>Eukaryota</taxon>
        <taxon>Viridiplantae</taxon>
        <taxon>Streptophyta</taxon>
        <taxon>Embryophyta</taxon>
        <taxon>Tracheophyta</taxon>
        <taxon>Spermatophyta</taxon>
        <taxon>Magnoliopsida</taxon>
        <taxon>Liliopsida</taxon>
        <taxon>Asparagales</taxon>
        <taxon>Orchidaceae</taxon>
        <taxon>Vanilloideae</taxon>
        <taxon>Vanilleae</taxon>
        <taxon>Vanilla</taxon>
    </lineage>
</organism>
<evidence type="ECO:0000256" key="1">
    <source>
        <dbReference type="ARBA" id="ARBA00022448"/>
    </source>
</evidence>
<dbReference type="Proteomes" id="UP000639772">
    <property type="component" value="Chromosome 1"/>
</dbReference>
<evidence type="ECO:0000256" key="4">
    <source>
        <dbReference type="ARBA" id="ARBA00023284"/>
    </source>
</evidence>
<dbReference type="GO" id="GO:0016671">
    <property type="term" value="F:oxidoreductase activity, acting on a sulfur group of donors, disulfide as acceptor"/>
    <property type="evidence" value="ECO:0007669"/>
    <property type="project" value="UniProtKB-ARBA"/>
</dbReference>
<keyword evidence="3" id="KW-1015">Disulfide bond</keyword>
<dbReference type="FunFam" id="3.40.30.10:FF:000104">
    <property type="entry name" value="Thioredoxin"/>
    <property type="match status" value="1"/>
</dbReference>